<reference evidence="2" key="1">
    <citation type="journal article" date="2023" name="IMA Fungus">
        <title>Comparative genomic study of the Penicillium genus elucidates a diverse pangenome and 15 lateral gene transfer events.</title>
        <authorList>
            <person name="Petersen C."/>
            <person name="Sorensen T."/>
            <person name="Nielsen M.R."/>
            <person name="Sondergaard T.E."/>
            <person name="Sorensen J.L."/>
            <person name="Fitzpatrick D.A."/>
            <person name="Frisvad J.C."/>
            <person name="Nielsen K.L."/>
        </authorList>
    </citation>
    <scope>NUCLEOTIDE SEQUENCE</scope>
    <source>
        <strain evidence="2">IBT 17514</strain>
    </source>
</reference>
<evidence type="ECO:0000256" key="1">
    <source>
        <dbReference type="SAM" id="MobiDB-lite"/>
    </source>
</evidence>
<evidence type="ECO:0000313" key="3">
    <source>
        <dbReference type="Proteomes" id="UP001215712"/>
    </source>
</evidence>
<dbReference type="Proteomes" id="UP001215712">
    <property type="component" value="Unassembled WGS sequence"/>
</dbReference>
<evidence type="ECO:0000313" key="2">
    <source>
        <dbReference type="EMBL" id="KAJ5738671.1"/>
    </source>
</evidence>
<sequence>MCGNSNRPAVGGTIAVLFPPMNKRSSSPESSLSSSPDSITSSTSMSSYSLFFRESEANSPTKAIFRIDDAETYNTLRACQQVEMRIEKYGDLSTGQPSTPPLHQFRLDLAKQTPRSFQTDMIIELPERLDLGVSEKGVVGRQVTMTERDGSVLGIGIVGYN</sequence>
<dbReference type="AlphaFoldDB" id="A0AAD6HV49"/>
<comment type="caution">
    <text evidence="2">The sequence shown here is derived from an EMBL/GenBank/DDBJ whole genome shotgun (WGS) entry which is preliminary data.</text>
</comment>
<accession>A0AAD6HV49</accession>
<organism evidence="2 3">
    <name type="scientific">Penicillium malachiteum</name>
    <dbReference type="NCBI Taxonomy" id="1324776"/>
    <lineage>
        <taxon>Eukaryota</taxon>
        <taxon>Fungi</taxon>
        <taxon>Dikarya</taxon>
        <taxon>Ascomycota</taxon>
        <taxon>Pezizomycotina</taxon>
        <taxon>Eurotiomycetes</taxon>
        <taxon>Eurotiomycetidae</taxon>
        <taxon>Eurotiales</taxon>
        <taxon>Aspergillaceae</taxon>
        <taxon>Penicillium</taxon>
    </lineage>
</organism>
<reference evidence="2" key="2">
    <citation type="submission" date="2023-01" db="EMBL/GenBank/DDBJ databases">
        <authorList>
            <person name="Petersen C."/>
        </authorList>
    </citation>
    <scope>NUCLEOTIDE SEQUENCE</scope>
    <source>
        <strain evidence="2">IBT 17514</strain>
    </source>
</reference>
<gene>
    <name evidence="2" type="ORF">N7493_001826</name>
</gene>
<feature type="region of interest" description="Disordered" evidence="1">
    <location>
        <begin position="1"/>
        <end position="42"/>
    </location>
</feature>
<proteinExistence type="predicted"/>
<name>A0AAD6HV49_9EURO</name>
<keyword evidence="3" id="KW-1185">Reference proteome</keyword>
<dbReference type="EMBL" id="JAQJAN010000002">
    <property type="protein sequence ID" value="KAJ5738671.1"/>
    <property type="molecule type" value="Genomic_DNA"/>
</dbReference>
<protein>
    <submittedName>
        <fullName evidence="2">Uncharacterized protein</fullName>
    </submittedName>
</protein>
<feature type="compositionally biased region" description="Low complexity" evidence="1">
    <location>
        <begin position="25"/>
        <end position="42"/>
    </location>
</feature>